<reference evidence="2 3" key="1">
    <citation type="submission" date="2017-12" db="EMBL/GenBank/DDBJ databases">
        <authorList>
            <person name="Paulsen S."/>
            <person name="Gram L.K."/>
        </authorList>
    </citation>
    <scope>NUCLEOTIDE SEQUENCE [LARGE SCALE GENOMIC DNA]</scope>
    <source>
        <strain evidence="2 3">S2233</strain>
    </source>
</reference>
<evidence type="ECO:0000259" key="1">
    <source>
        <dbReference type="Pfam" id="PF01326"/>
    </source>
</evidence>
<keyword evidence="3" id="KW-1185">Reference proteome</keyword>
<organism evidence="2 3">
    <name type="scientific">Pseudoalteromonas citrea</name>
    <dbReference type="NCBI Taxonomy" id="43655"/>
    <lineage>
        <taxon>Bacteria</taxon>
        <taxon>Pseudomonadati</taxon>
        <taxon>Pseudomonadota</taxon>
        <taxon>Gammaproteobacteria</taxon>
        <taxon>Alteromonadales</taxon>
        <taxon>Pseudoalteromonadaceae</taxon>
        <taxon>Pseudoalteromonas</taxon>
    </lineage>
</organism>
<proteinExistence type="predicted"/>
<gene>
    <name evidence="2" type="ORF">CWB97_23150</name>
</gene>
<evidence type="ECO:0000313" key="2">
    <source>
        <dbReference type="EMBL" id="TMP33818.1"/>
    </source>
</evidence>
<protein>
    <recommendedName>
        <fullName evidence="1">Pyruvate phosphate dikinase AMP/ATP-binding domain-containing protein</fullName>
    </recommendedName>
</protein>
<reference evidence="3" key="2">
    <citation type="submission" date="2019-06" db="EMBL/GenBank/DDBJ databases">
        <title>Co-occurence of chitin degradation, pigmentation and bioactivity in marine Pseudoalteromonas.</title>
        <authorList>
            <person name="Sonnenschein E.C."/>
            <person name="Bech P.K."/>
        </authorList>
    </citation>
    <scope>NUCLEOTIDE SEQUENCE [LARGE SCALE GENOMIC DNA]</scope>
    <source>
        <strain evidence="3">S2233</strain>
    </source>
</reference>
<feature type="domain" description="Pyruvate phosphate dikinase AMP/ATP-binding" evidence="1">
    <location>
        <begin position="2"/>
        <end position="58"/>
    </location>
</feature>
<sequence length="84" mass="9536">QQTASLNEAQLAQLLTLAKQAQALYQTELDIEWALKDNKIWLLQARPVTTQASKAEPIYANPWEQDQSIEDGAFFSRMDTVEIV</sequence>
<dbReference type="InterPro" id="IPR002192">
    <property type="entry name" value="PPDK_AMP/ATP-bd"/>
</dbReference>
<feature type="non-terminal residue" evidence="2">
    <location>
        <position position="1"/>
    </location>
</feature>
<dbReference type="RefSeq" id="WP_138598810.1">
    <property type="nucleotide sequence ID" value="NZ_PNCK01000280.1"/>
</dbReference>
<name>A0ABY2W3E1_9GAMM</name>
<comment type="caution">
    <text evidence="2">The sequence shown here is derived from an EMBL/GenBank/DDBJ whole genome shotgun (WGS) entry which is preliminary data.</text>
</comment>
<dbReference type="EMBL" id="PNCK01000280">
    <property type="protein sequence ID" value="TMP33818.1"/>
    <property type="molecule type" value="Genomic_DNA"/>
</dbReference>
<dbReference type="Gene3D" id="3.30.470.20">
    <property type="entry name" value="ATP-grasp fold, B domain"/>
    <property type="match status" value="1"/>
</dbReference>
<feature type="non-terminal residue" evidence="2">
    <location>
        <position position="84"/>
    </location>
</feature>
<accession>A0ABY2W3E1</accession>
<dbReference type="Proteomes" id="UP000305730">
    <property type="component" value="Unassembled WGS sequence"/>
</dbReference>
<evidence type="ECO:0000313" key="3">
    <source>
        <dbReference type="Proteomes" id="UP000305730"/>
    </source>
</evidence>
<dbReference type="Pfam" id="PF01326">
    <property type="entry name" value="PPDK_N"/>
    <property type="match status" value="1"/>
</dbReference>
<dbReference type="SUPFAM" id="SSF56059">
    <property type="entry name" value="Glutathione synthetase ATP-binding domain-like"/>
    <property type="match status" value="1"/>
</dbReference>